<reference evidence="2" key="2">
    <citation type="submission" date="2021-03" db="UniProtKB">
        <authorList>
            <consortium name="EnsemblPlants"/>
        </authorList>
    </citation>
    <scope>IDENTIFICATION</scope>
</reference>
<dbReference type="Pfam" id="PF00078">
    <property type="entry name" value="RVT_1"/>
    <property type="match status" value="1"/>
</dbReference>
<feature type="domain" description="Reverse transcriptase" evidence="1">
    <location>
        <begin position="1"/>
        <end position="160"/>
    </location>
</feature>
<name>A0A803Q5S5_CANSA</name>
<sequence>MMIDLRKAYDIVDLDFVADLLKGLCFPSRFINWILVCLRGISYSLMLNGGVHGSFMGEKGLRQGDPISPLLFVLVMEYLNRLLLQASTVKANLSKSSIYFGGVDMRCKKQMLNSSKLIEGSFPLKYLEVNLRPTKSKDSDCGGIVEKIHKKLHGWMSRHLFFAGRALLVQSVFLGIRNYWVNIFILPQKVTSEIDKLCRDFLWGKTGNRSKLHFISWSQVCLPKDYGGIGFMEGKKVEYCSHG</sequence>
<keyword evidence="3" id="KW-1185">Reference proteome</keyword>
<dbReference type="PANTHER" id="PTHR33116">
    <property type="entry name" value="REVERSE TRANSCRIPTASE ZINC-BINDING DOMAIN-CONTAINING PROTEIN-RELATED-RELATED"/>
    <property type="match status" value="1"/>
</dbReference>
<proteinExistence type="predicted"/>
<dbReference type="InterPro" id="IPR000477">
    <property type="entry name" value="RT_dom"/>
</dbReference>
<evidence type="ECO:0000259" key="1">
    <source>
        <dbReference type="PROSITE" id="PS50878"/>
    </source>
</evidence>
<dbReference type="InterPro" id="IPR043502">
    <property type="entry name" value="DNA/RNA_pol_sf"/>
</dbReference>
<dbReference type="EnsemblPlants" id="evm.model.07.627">
    <property type="protein sequence ID" value="cds.evm.model.07.627"/>
    <property type="gene ID" value="evm.TU.07.627"/>
</dbReference>
<dbReference type="Proteomes" id="UP000596661">
    <property type="component" value="Chromosome 7"/>
</dbReference>
<evidence type="ECO:0000313" key="2">
    <source>
        <dbReference type="EnsemblPlants" id="cds.evm.model.07.627"/>
    </source>
</evidence>
<dbReference type="EMBL" id="UZAU01000640">
    <property type="status" value="NOT_ANNOTATED_CDS"/>
    <property type="molecule type" value="Genomic_DNA"/>
</dbReference>
<dbReference type="PROSITE" id="PS50878">
    <property type="entry name" value="RT_POL"/>
    <property type="match status" value="1"/>
</dbReference>
<dbReference type="AlphaFoldDB" id="A0A803Q5S5"/>
<dbReference type="SUPFAM" id="SSF56672">
    <property type="entry name" value="DNA/RNA polymerases"/>
    <property type="match status" value="1"/>
</dbReference>
<reference evidence="2" key="1">
    <citation type="submission" date="2018-11" db="EMBL/GenBank/DDBJ databases">
        <authorList>
            <person name="Grassa J C."/>
        </authorList>
    </citation>
    <scope>NUCLEOTIDE SEQUENCE [LARGE SCALE GENOMIC DNA]</scope>
</reference>
<dbReference type="Gramene" id="evm.model.07.627">
    <property type="protein sequence ID" value="cds.evm.model.07.627"/>
    <property type="gene ID" value="evm.TU.07.627"/>
</dbReference>
<accession>A0A803Q5S5</accession>
<dbReference type="OMA" id="CKINWEM"/>
<evidence type="ECO:0000313" key="3">
    <source>
        <dbReference type="Proteomes" id="UP000596661"/>
    </source>
</evidence>
<organism evidence="2 3">
    <name type="scientific">Cannabis sativa</name>
    <name type="common">Hemp</name>
    <name type="synonym">Marijuana</name>
    <dbReference type="NCBI Taxonomy" id="3483"/>
    <lineage>
        <taxon>Eukaryota</taxon>
        <taxon>Viridiplantae</taxon>
        <taxon>Streptophyta</taxon>
        <taxon>Embryophyta</taxon>
        <taxon>Tracheophyta</taxon>
        <taxon>Spermatophyta</taxon>
        <taxon>Magnoliopsida</taxon>
        <taxon>eudicotyledons</taxon>
        <taxon>Gunneridae</taxon>
        <taxon>Pentapetalae</taxon>
        <taxon>rosids</taxon>
        <taxon>fabids</taxon>
        <taxon>Rosales</taxon>
        <taxon>Cannabaceae</taxon>
        <taxon>Cannabis</taxon>
    </lineage>
</organism>
<protein>
    <recommendedName>
        <fullName evidence="1">Reverse transcriptase domain-containing protein</fullName>
    </recommendedName>
</protein>
<dbReference type="PANTHER" id="PTHR33116:SF78">
    <property type="entry name" value="OS12G0587133 PROTEIN"/>
    <property type="match status" value="1"/>
</dbReference>